<protein>
    <submittedName>
        <fullName evidence="2">Polyketide synthetase PksP</fullName>
    </submittedName>
</protein>
<name>A0A0B4GRL7_METGA</name>
<evidence type="ECO:0000256" key="1">
    <source>
        <dbReference type="SAM" id="Phobius"/>
    </source>
</evidence>
<keyword evidence="3" id="KW-1185">Reference proteome</keyword>
<sequence length="120" mass="13206">MPPAVPFQPSEAWIASITAVTIEEVTLCAIGILATIIRVCGRARAAGLKGLRADDYLVSVGALFYTILTTLSVCIGYMAWALTNTRMADEQRAALAPDDTEFQLRFVITWVEYPDQDKEH</sequence>
<accession>A0A0B4GRL7</accession>
<organism evidence="2 3">
    <name type="scientific">Metarhizium guizhouense (strain ARSEF 977)</name>
    <dbReference type="NCBI Taxonomy" id="1276136"/>
    <lineage>
        <taxon>Eukaryota</taxon>
        <taxon>Fungi</taxon>
        <taxon>Dikarya</taxon>
        <taxon>Ascomycota</taxon>
        <taxon>Pezizomycotina</taxon>
        <taxon>Sordariomycetes</taxon>
        <taxon>Hypocreomycetidae</taxon>
        <taxon>Hypocreales</taxon>
        <taxon>Clavicipitaceae</taxon>
        <taxon>Metarhizium</taxon>
    </lineage>
</organism>
<reference evidence="2 3" key="1">
    <citation type="journal article" date="2014" name="Proc. Natl. Acad. Sci. U.S.A.">
        <title>Trajectory and genomic determinants of fungal-pathogen speciation and host adaptation.</title>
        <authorList>
            <person name="Hu X."/>
            <person name="Xiao G."/>
            <person name="Zheng P."/>
            <person name="Shang Y."/>
            <person name="Su Y."/>
            <person name="Zhang X."/>
            <person name="Liu X."/>
            <person name="Zhan S."/>
            <person name="St Leger R.J."/>
            <person name="Wang C."/>
        </authorList>
    </citation>
    <scope>NUCLEOTIDE SEQUENCE [LARGE SCALE GENOMIC DNA]</scope>
    <source>
        <strain evidence="2 3">ARSEF 977</strain>
    </source>
</reference>
<dbReference type="EMBL" id="AZNH01000088">
    <property type="protein sequence ID" value="KID82417.1"/>
    <property type="molecule type" value="Genomic_DNA"/>
</dbReference>
<dbReference type="AlphaFoldDB" id="A0A0B4GRL7"/>
<keyword evidence="1" id="KW-0472">Membrane</keyword>
<dbReference type="Proteomes" id="UP000031192">
    <property type="component" value="Unassembled WGS sequence"/>
</dbReference>
<evidence type="ECO:0000313" key="2">
    <source>
        <dbReference type="EMBL" id="KID82417.1"/>
    </source>
</evidence>
<gene>
    <name evidence="2" type="ORF">MGU_10264</name>
</gene>
<keyword evidence="1" id="KW-1133">Transmembrane helix</keyword>
<keyword evidence="1" id="KW-0812">Transmembrane</keyword>
<feature type="transmembrane region" description="Helical" evidence="1">
    <location>
        <begin position="56"/>
        <end position="80"/>
    </location>
</feature>
<feature type="transmembrane region" description="Helical" evidence="1">
    <location>
        <begin position="12"/>
        <end position="36"/>
    </location>
</feature>
<proteinExistence type="predicted"/>
<dbReference type="HOGENOM" id="CLU_2050187_0_0_1"/>
<evidence type="ECO:0000313" key="3">
    <source>
        <dbReference type="Proteomes" id="UP000031192"/>
    </source>
</evidence>
<comment type="caution">
    <text evidence="2">The sequence shown here is derived from an EMBL/GenBank/DDBJ whole genome shotgun (WGS) entry which is preliminary data.</text>
</comment>